<dbReference type="AlphaFoldDB" id="A0A0K2SZY0"/>
<name>A0A0K2SZY0_LEPSM</name>
<reference evidence="1" key="1">
    <citation type="submission" date="2014-05" db="EMBL/GenBank/DDBJ databases">
        <authorList>
            <person name="Chronopoulou M."/>
        </authorList>
    </citation>
    <scope>NUCLEOTIDE SEQUENCE</scope>
    <source>
        <tissue evidence="1">Whole organism</tissue>
    </source>
</reference>
<feature type="non-terminal residue" evidence="1">
    <location>
        <position position="1"/>
    </location>
</feature>
<dbReference type="EMBL" id="HACA01001952">
    <property type="protein sequence ID" value="CDW19313.1"/>
    <property type="molecule type" value="Transcribed_RNA"/>
</dbReference>
<sequence>YDPFKIQIPLVCFYNEFVKPQGPRFSINLPKIYRNRIISNESVHSFEQHLFQGRSSKQHSCERCLEK</sequence>
<evidence type="ECO:0000313" key="1">
    <source>
        <dbReference type="EMBL" id="CDW19313.1"/>
    </source>
</evidence>
<proteinExistence type="predicted"/>
<protein>
    <submittedName>
        <fullName evidence="1">Uncharacterized protein</fullName>
    </submittedName>
</protein>
<organism evidence="1">
    <name type="scientific">Lepeophtheirus salmonis</name>
    <name type="common">Salmon louse</name>
    <name type="synonym">Caligus salmonis</name>
    <dbReference type="NCBI Taxonomy" id="72036"/>
    <lineage>
        <taxon>Eukaryota</taxon>
        <taxon>Metazoa</taxon>
        <taxon>Ecdysozoa</taxon>
        <taxon>Arthropoda</taxon>
        <taxon>Crustacea</taxon>
        <taxon>Multicrustacea</taxon>
        <taxon>Hexanauplia</taxon>
        <taxon>Copepoda</taxon>
        <taxon>Siphonostomatoida</taxon>
        <taxon>Caligidae</taxon>
        <taxon>Lepeophtheirus</taxon>
    </lineage>
</organism>
<accession>A0A0K2SZY0</accession>